<accession>A0ABQ5B819</accession>
<proteinExistence type="predicted"/>
<comment type="caution">
    <text evidence="1">The sequence shown here is derived from an EMBL/GenBank/DDBJ whole genome shotgun (WGS) entry which is preliminary data.</text>
</comment>
<keyword evidence="2" id="KW-1185">Reference proteome</keyword>
<organism evidence="1 2">
    <name type="scientific">Tanacetum coccineum</name>
    <dbReference type="NCBI Taxonomy" id="301880"/>
    <lineage>
        <taxon>Eukaryota</taxon>
        <taxon>Viridiplantae</taxon>
        <taxon>Streptophyta</taxon>
        <taxon>Embryophyta</taxon>
        <taxon>Tracheophyta</taxon>
        <taxon>Spermatophyta</taxon>
        <taxon>Magnoliopsida</taxon>
        <taxon>eudicotyledons</taxon>
        <taxon>Gunneridae</taxon>
        <taxon>Pentapetalae</taxon>
        <taxon>asterids</taxon>
        <taxon>campanulids</taxon>
        <taxon>Asterales</taxon>
        <taxon>Asteraceae</taxon>
        <taxon>Asteroideae</taxon>
        <taxon>Anthemideae</taxon>
        <taxon>Anthemidinae</taxon>
        <taxon>Tanacetum</taxon>
    </lineage>
</organism>
<protein>
    <submittedName>
        <fullName evidence="1">Uncharacterized protein</fullName>
    </submittedName>
</protein>
<reference evidence="1" key="1">
    <citation type="journal article" date="2022" name="Int. J. Mol. Sci.">
        <title>Draft Genome of Tanacetum Coccineum: Genomic Comparison of Closely Related Tanacetum-Family Plants.</title>
        <authorList>
            <person name="Yamashiro T."/>
            <person name="Shiraishi A."/>
            <person name="Nakayama K."/>
            <person name="Satake H."/>
        </authorList>
    </citation>
    <scope>NUCLEOTIDE SEQUENCE</scope>
</reference>
<dbReference type="Proteomes" id="UP001151760">
    <property type="component" value="Unassembled WGS sequence"/>
</dbReference>
<evidence type="ECO:0000313" key="1">
    <source>
        <dbReference type="EMBL" id="GJT09661.1"/>
    </source>
</evidence>
<reference evidence="1" key="2">
    <citation type="submission" date="2022-01" db="EMBL/GenBank/DDBJ databases">
        <authorList>
            <person name="Yamashiro T."/>
            <person name="Shiraishi A."/>
            <person name="Satake H."/>
            <person name="Nakayama K."/>
        </authorList>
    </citation>
    <scope>NUCLEOTIDE SEQUENCE</scope>
</reference>
<evidence type="ECO:0000313" key="2">
    <source>
        <dbReference type="Proteomes" id="UP001151760"/>
    </source>
</evidence>
<name>A0ABQ5B819_9ASTR</name>
<sequence length="75" mass="8224">MRGWEVWWEKGSRNGGADVGGEGKGWVELGKAEGRERGEIGNIKSGTGGAEGAAIHKWVLILFYFYFYSAVDESL</sequence>
<dbReference type="EMBL" id="BQNB010012926">
    <property type="protein sequence ID" value="GJT09661.1"/>
    <property type="molecule type" value="Genomic_DNA"/>
</dbReference>
<gene>
    <name evidence="1" type="ORF">Tco_0856703</name>
</gene>